<gene>
    <name evidence="1" type="ORF">RO3G_05164</name>
</gene>
<dbReference type="GeneID" id="93612135"/>
<dbReference type="Proteomes" id="UP000009138">
    <property type="component" value="Unassembled WGS sequence"/>
</dbReference>
<proteinExistence type="predicted"/>
<sequence length="77" mass="8972">MVIVCLIVADILNLKMKPKKTIVTKRVTLALKVMNITHDPKMHCLMLKLYTEKMLKGEKFIRHCTLQDNFIKSLTML</sequence>
<protein>
    <submittedName>
        <fullName evidence="1">Uncharacterized protein</fullName>
    </submittedName>
</protein>
<dbReference type="InParanoid" id="I1BW79"/>
<name>I1BW79_RHIO9</name>
<evidence type="ECO:0000313" key="1">
    <source>
        <dbReference type="EMBL" id="EIE80459.1"/>
    </source>
</evidence>
<dbReference type="AlphaFoldDB" id="I1BW79"/>
<reference evidence="1 2" key="1">
    <citation type="journal article" date="2009" name="PLoS Genet.">
        <title>Genomic analysis of the basal lineage fungus Rhizopus oryzae reveals a whole-genome duplication.</title>
        <authorList>
            <person name="Ma L.-J."/>
            <person name="Ibrahim A.S."/>
            <person name="Skory C."/>
            <person name="Grabherr M.G."/>
            <person name="Burger G."/>
            <person name="Butler M."/>
            <person name="Elias M."/>
            <person name="Idnurm A."/>
            <person name="Lang B.F."/>
            <person name="Sone T."/>
            <person name="Abe A."/>
            <person name="Calvo S.E."/>
            <person name="Corrochano L.M."/>
            <person name="Engels R."/>
            <person name="Fu J."/>
            <person name="Hansberg W."/>
            <person name="Kim J.-M."/>
            <person name="Kodira C.D."/>
            <person name="Koehrsen M.J."/>
            <person name="Liu B."/>
            <person name="Miranda-Saavedra D."/>
            <person name="O'Leary S."/>
            <person name="Ortiz-Castellanos L."/>
            <person name="Poulter R."/>
            <person name="Rodriguez-Romero J."/>
            <person name="Ruiz-Herrera J."/>
            <person name="Shen Y.-Q."/>
            <person name="Zeng Q."/>
            <person name="Galagan J."/>
            <person name="Birren B.W."/>
            <person name="Cuomo C.A."/>
            <person name="Wickes B.L."/>
        </authorList>
    </citation>
    <scope>NUCLEOTIDE SEQUENCE [LARGE SCALE GENOMIC DNA]</scope>
    <source>
        <strain evidence="2">RA 99-880 / ATCC MYA-4621 / FGSC 9543 / NRRL 43880</strain>
    </source>
</reference>
<keyword evidence="2" id="KW-1185">Reference proteome</keyword>
<evidence type="ECO:0000313" key="2">
    <source>
        <dbReference type="Proteomes" id="UP000009138"/>
    </source>
</evidence>
<dbReference type="EMBL" id="CH476734">
    <property type="protein sequence ID" value="EIE80459.1"/>
    <property type="molecule type" value="Genomic_DNA"/>
</dbReference>
<accession>I1BW79</accession>
<organism evidence="1 2">
    <name type="scientific">Rhizopus delemar (strain RA 99-880 / ATCC MYA-4621 / FGSC 9543 / NRRL 43880)</name>
    <name type="common">Mucormycosis agent</name>
    <name type="synonym">Rhizopus arrhizus var. delemar</name>
    <dbReference type="NCBI Taxonomy" id="246409"/>
    <lineage>
        <taxon>Eukaryota</taxon>
        <taxon>Fungi</taxon>
        <taxon>Fungi incertae sedis</taxon>
        <taxon>Mucoromycota</taxon>
        <taxon>Mucoromycotina</taxon>
        <taxon>Mucoromycetes</taxon>
        <taxon>Mucorales</taxon>
        <taxon>Mucorineae</taxon>
        <taxon>Rhizopodaceae</taxon>
        <taxon>Rhizopus</taxon>
    </lineage>
</organism>
<dbReference type="VEuPathDB" id="FungiDB:RO3G_05164"/>
<dbReference type="RefSeq" id="XP_067515855.1">
    <property type="nucleotide sequence ID" value="XM_067659754.1"/>
</dbReference>